<feature type="transmembrane region" description="Helical" evidence="2">
    <location>
        <begin position="255"/>
        <end position="274"/>
    </location>
</feature>
<reference evidence="5 6" key="1">
    <citation type="journal article" date="2019" name="Nat. Plants">
        <title>Genome sequencing of Musa balbisiana reveals subgenome evolution and function divergence in polyploid bananas.</title>
        <authorList>
            <person name="Yao X."/>
        </authorList>
    </citation>
    <scope>NUCLEOTIDE SEQUENCE [LARGE SCALE GENOMIC DNA]</scope>
    <source>
        <strain evidence="6">cv. DH-PKW</strain>
        <tissue evidence="5">Leaves</tissue>
    </source>
</reference>
<feature type="compositionally biased region" description="Acidic residues" evidence="1">
    <location>
        <begin position="311"/>
        <end position="322"/>
    </location>
</feature>
<sequence>MGKIRTLAAILSILFVLVASVASSRLLLDDEKVSPSPTPNPVTSTENNLSKSSQKPPANPTNSADPGSYTYPPPLDSTSGEQTKKNNGPGGNPNNSITRTDTTSKGDPAKSRSPASQSKEDKEESGRPTKPENNSVVKETCDSQSTGCFYEKLVACLRRSENDSKNLSLLVQNTGDDALSVKIWGTPALHIDIDMVALLKNSSKKIYLPIHDWNVTEIVLDAGKGHCTINIATSVPDWNFFQQFPSYATRLTPIYGAYFLLVAVVLVGGTWACCRFRKRGKRDDSGIPYQQLEMGVQPQSSSAVDSNAVDGWDDWDDDWDDEAATKPSEKHTSTSVSSNGLTSRTPKKDGWDADWDD</sequence>
<feature type="compositionally biased region" description="Basic and acidic residues" evidence="1">
    <location>
        <begin position="323"/>
        <end position="332"/>
    </location>
</feature>
<dbReference type="Pfam" id="PF24053">
    <property type="entry name" value="DUF7356"/>
    <property type="match status" value="1"/>
</dbReference>
<feature type="compositionally biased region" description="Polar residues" evidence="1">
    <location>
        <begin position="333"/>
        <end position="344"/>
    </location>
</feature>
<keyword evidence="2" id="KW-0812">Transmembrane</keyword>
<evidence type="ECO:0000313" key="6">
    <source>
        <dbReference type="Proteomes" id="UP000317650"/>
    </source>
</evidence>
<feature type="compositionally biased region" description="Polar residues" evidence="1">
    <location>
        <begin position="131"/>
        <end position="141"/>
    </location>
</feature>
<keyword evidence="2" id="KW-1133">Transmembrane helix</keyword>
<evidence type="ECO:0000259" key="4">
    <source>
        <dbReference type="Pfam" id="PF24053"/>
    </source>
</evidence>
<evidence type="ECO:0000256" key="3">
    <source>
        <dbReference type="SAM" id="SignalP"/>
    </source>
</evidence>
<dbReference type="InterPro" id="IPR055780">
    <property type="entry name" value="DUF7356"/>
</dbReference>
<keyword evidence="6" id="KW-1185">Reference proteome</keyword>
<dbReference type="PANTHER" id="PTHR34200:SF2">
    <property type="entry name" value="TRANSMEMBRANE PROTEIN"/>
    <property type="match status" value="1"/>
</dbReference>
<accession>A0A4S8JS49</accession>
<evidence type="ECO:0000256" key="2">
    <source>
        <dbReference type="SAM" id="Phobius"/>
    </source>
</evidence>
<feature type="compositionally biased region" description="Polar residues" evidence="1">
    <location>
        <begin position="49"/>
        <end position="65"/>
    </location>
</feature>
<dbReference type="Proteomes" id="UP000317650">
    <property type="component" value="Chromosome 1"/>
</dbReference>
<proteinExistence type="predicted"/>
<dbReference type="AlphaFoldDB" id="A0A4S8JS49"/>
<dbReference type="PANTHER" id="PTHR34200">
    <property type="entry name" value="DENTIN SIALOPHOSPHOPROTEIN-LIKE ISOFORM X1"/>
    <property type="match status" value="1"/>
</dbReference>
<feature type="compositionally biased region" description="Basic and acidic residues" evidence="1">
    <location>
        <begin position="118"/>
        <end position="130"/>
    </location>
</feature>
<feature type="region of interest" description="Disordered" evidence="1">
    <location>
        <begin position="26"/>
        <end position="141"/>
    </location>
</feature>
<protein>
    <recommendedName>
        <fullName evidence="4">DUF7356 domain-containing protein</fullName>
    </recommendedName>
</protein>
<keyword evidence="3" id="KW-0732">Signal</keyword>
<gene>
    <name evidence="5" type="ORF">C4D60_Mb01t31540</name>
</gene>
<name>A0A4S8JS49_MUSBA</name>
<feature type="signal peptide" evidence="3">
    <location>
        <begin position="1"/>
        <end position="23"/>
    </location>
</feature>
<feature type="region of interest" description="Disordered" evidence="1">
    <location>
        <begin position="293"/>
        <end position="357"/>
    </location>
</feature>
<feature type="domain" description="DUF7356" evidence="4">
    <location>
        <begin position="133"/>
        <end position="234"/>
    </location>
</feature>
<dbReference type="EMBL" id="PYDT01000004">
    <property type="protein sequence ID" value="THU64916.1"/>
    <property type="molecule type" value="Genomic_DNA"/>
</dbReference>
<comment type="caution">
    <text evidence="5">The sequence shown here is derived from an EMBL/GenBank/DDBJ whole genome shotgun (WGS) entry which is preliminary data.</text>
</comment>
<evidence type="ECO:0000313" key="5">
    <source>
        <dbReference type="EMBL" id="THU64916.1"/>
    </source>
</evidence>
<keyword evidence="2" id="KW-0472">Membrane</keyword>
<evidence type="ECO:0000256" key="1">
    <source>
        <dbReference type="SAM" id="MobiDB-lite"/>
    </source>
</evidence>
<feature type="chain" id="PRO_5020650384" description="DUF7356 domain-containing protein" evidence="3">
    <location>
        <begin position="24"/>
        <end position="357"/>
    </location>
</feature>
<organism evidence="5 6">
    <name type="scientific">Musa balbisiana</name>
    <name type="common">Banana</name>
    <dbReference type="NCBI Taxonomy" id="52838"/>
    <lineage>
        <taxon>Eukaryota</taxon>
        <taxon>Viridiplantae</taxon>
        <taxon>Streptophyta</taxon>
        <taxon>Embryophyta</taxon>
        <taxon>Tracheophyta</taxon>
        <taxon>Spermatophyta</taxon>
        <taxon>Magnoliopsida</taxon>
        <taxon>Liliopsida</taxon>
        <taxon>Zingiberales</taxon>
        <taxon>Musaceae</taxon>
        <taxon>Musa</taxon>
    </lineage>
</organism>